<evidence type="ECO:0000256" key="1">
    <source>
        <dbReference type="ARBA" id="ARBA00001947"/>
    </source>
</evidence>
<keyword evidence="4" id="KW-0378">Hydrolase</keyword>
<keyword evidence="3" id="KW-0479">Metal-binding</keyword>
<dbReference type="CDD" id="cd07723">
    <property type="entry name" value="hydroxyacylglutathione_hydrolase_MBL-fold"/>
    <property type="match status" value="1"/>
</dbReference>
<keyword evidence="5" id="KW-0862">Zinc</keyword>
<evidence type="ECO:0000313" key="10">
    <source>
        <dbReference type="Proteomes" id="UP000604046"/>
    </source>
</evidence>
<keyword evidence="7" id="KW-0812">Transmembrane</keyword>
<dbReference type="Gene3D" id="3.60.15.10">
    <property type="entry name" value="Ribonuclease Z/Hydroxyacylglutathione hydrolase-like"/>
    <property type="match status" value="1"/>
</dbReference>
<evidence type="ECO:0000259" key="8">
    <source>
        <dbReference type="SMART" id="SM00849"/>
    </source>
</evidence>
<dbReference type="InterPro" id="IPR035680">
    <property type="entry name" value="Clx_II_MBL"/>
</dbReference>
<evidence type="ECO:0000256" key="5">
    <source>
        <dbReference type="ARBA" id="ARBA00022833"/>
    </source>
</evidence>
<dbReference type="Pfam" id="PF00753">
    <property type="entry name" value="Lactamase_B"/>
    <property type="match status" value="1"/>
</dbReference>
<evidence type="ECO:0000256" key="7">
    <source>
        <dbReference type="SAM" id="Phobius"/>
    </source>
</evidence>
<dbReference type="AlphaFoldDB" id="A0A812P1Z1"/>
<evidence type="ECO:0000256" key="4">
    <source>
        <dbReference type="ARBA" id="ARBA00022801"/>
    </source>
</evidence>
<accession>A0A812P1Z1</accession>
<name>A0A812P1Z1_9DINO</name>
<dbReference type="GO" id="GO:0016787">
    <property type="term" value="F:hydrolase activity"/>
    <property type="evidence" value="ECO:0007669"/>
    <property type="project" value="UniProtKB-KW"/>
</dbReference>
<dbReference type="EMBL" id="CAJNDS010002117">
    <property type="protein sequence ID" value="CAE7336634.1"/>
    <property type="molecule type" value="Genomic_DNA"/>
</dbReference>
<keyword evidence="7" id="KW-0472">Membrane</keyword>
<evidence type="ECO:0000256" key="3">
    <source>
        <dbReference type="ARBA" id="ARBA00022723"/>
    </source>
</evidence>
<organism evidence="9 10">
    <name type="scientific">Symbiodinium natans</name>
    <dbReference type="NCBI Taxonomy" id="878477"/>
    <lineage>
        <taxon>Eukaryota</taxon>
        <taxon>Sar</taxon>
        <taxon>Alveolata</taxon>
        <taxon>Dinophyceae</taxon>
        <taxon>Suessiales</taxon>
        <taxon>Symbiodiniaceae</taxon>
        <taxon>Symbiodinium</taxon>
    </lineage>
</organism>
<comment type="similarity">
    <text evidence="2">Belongs to the metallo-beta-lactamase superfamily. Glyoxalase II family.</text>
</comment>
<evidence type="ECO:0000256" key="2">
    <source>
        <dbReference type="ARBA" id="ARBA00006759"/>
    </source>
</evidence>
<keyword evidence="7" id="KW-1133">Transmembrane helix</keyword>
<proteinExistence type="inferred from homology"/>
<dbReference type="GO" id="GO:0046872">
    <property type="term" value="F:metal ion binding"/>
    <property type="evidence" value="ECO:0007669"/>
    <property type="project" value="UniProtKB-KW"/>
</dbReference>
<sequence>MTEPRLLPIAPWLPERSRPGRCTLGLRHAAGVLVAVLLLIYMLVLGLMLLLLYIPRLILRLLLQPAASYFGYIVEHAYTLRICKLHVKLSRAIQKKWMRRPYHSRFSDIRTRLFPSDGGVCYVHAVPCLTDNFCYVLVYEGMGEDSAYNANRQGLPTTVVDPCDAAAVEEALEHIAERFYATYGGLRLEAVLCTHKHWDHAGGNEELAARASKANHSAPDSATESESQDVTAVQLLHFAERLKVFGGLEDDVPGCTHPVQHLDQIEVGNLSFQALGAPGHTQGSVMFRLPCKAESSAVDSDRLDALFTGDTLFSGGCGANFEGSDLDMEHCFGTILETCDPSYATWLFPGHEYTCMLMENVLLEACAKAAWHPPGHFLAVCSAFYTAAHRRALRDRLPTVPVLLDGERMINPRFNTLREHARVLLTATQRVGLQGAGADDPPLRVGSKVPTIHESQGPASGNEVAAGQNKPGRGLLVNAGAPPSQQLAVLYRADLDALRQELLGGLAGAEAAERLRQLERRPFEAALVSGEGDCFSDSGLRPAEEEAIKQEAAHGQLREPEMGEDYGEAQWNETSVKEALKVLAVPAHLAVGPKVPCKEEDLPISFRRLKAICDHMRIPSRSSEALLAVLQQPGENPSSEEEEPAHCCVAVFCCCQSARSIVARNVGDESPGADRLIPLRVAISRLTPPDVKHTEEESFFRRLCRCLPCSGSGSGGHDSADSAQESGGEGSEPTTEPEPPDPPIPQAVIRRRRFRAVERCFNKHQPEGCPLCTSSFRASEI</sequence>
<keyword evidence="10" id="KW-1185">Reference proteome</keyword>
<reference evidence="9" key="1">
    <citation type="submission" date="2021-02" db="EMBL/GenBank/DDBJ databases">
        <authorList>
            <person name="Dougan E. K."/>
            <person name="Rhodes N."/>
            <person name="Thang M."/>
            <person name="Chan C."/>
        </authorList>
    </citation>
    <scope>NUCLEOTIDE SEQUENCE</scope>
</reference>
<dbReference type="InterPro" id="IPR001279">
    <property type="entry name" value="Metallo-B-lactamas"/>
</dbReference>
<feature type="compositionally biased region" description="Low complexity" evidence="6">
    <location>
        <begin position="721"/>
        <end position="734"/>
    </location>
</feature>
<gene>
    <name evidence="9" type="primary">PNKD</name>
    <name evidence="9" type="ORF">SNAT2548_LOCUS17618</name>
</gene>
<dbReference type="PANTHER" id="PTHR11935">
    <property type="entry name" value="BETA LACTAMASE DOMAIN"/>
    <property type="match status" value="1"/>
</dbReference>
<dbReference type="OrthoDB" id="449487at2759"/>
<feature type="compositionally biased region" description="Pro residues" evidence="6">
    <location>
        <begin position="736"/>
        <end position="745"/>
    </location>
</feature>
<evidence type="ECO:0000256" key="6">
    <source>
        <dbReference type="SAM" id="MobiDB-lite"/>
    </source>
</evidence>
<dbReference type="SMART" id="SM00849">
    <property type="entry name" value="Lactamase_B"/>
    <property type="match status" value="1"/>
</dbReference>
<protein>
    <submittedName>
        <fullName evidence="9">PNKD protein</fullName>
    </submittedName>
</protein>
<dbReference type="PANTHER" id="PTHR11935:SF116">
    <property type="entry name" value="HYDROLASE PNKD-RELATED"/>
    <property type="match status" value="1"/>
</dbReference>
<feature type="transmembrane region" description="Helical" evidence="7">
    <location>
        <begin position="29"/>
        <end position="54"/>
    </location>
</feature>
<comment type="caution">
    <text evidence="9">The sequence shown here is derived from an EMBL/GenBank/DDBJ whole genome shotgun (WGS) entry which is preliminary data.</text>
</comment>
<dbReference type="SUPFAM" id="SSF56281">
    <property type="entry name" value="Metallo-hydrolase/oxidoreductase"/>
    <property type="match status" value="1"/>
</dbReference>
<evidence type="ECO:0000313" key="9">
    <source>
        <dbReference type="EMBL" id="CAE7336634.1"/>
    </source>
</evidence>
<feature type="region of interest" description="Disordered" evidence="6">
    <location>
        <begin position="712"/>
        <end position="748"/>
    </location>
</feature>
<dbReference type="InterPro" id="IPR036866">
    <property type="entry name" value="RibonucZ/Hydroxyglut_hydro"/>
</dbReference>
<feature type="domain" description="Metallo-beta-lactamase" evidence="8">
    <location>
        <begin position="131"/>
        <end position="351"/>
    </location>
</feature>
<dbReference type="Proteomes" id="UP000604046">
    <property type="component" value="Unassembled WGS sequence"/>
</dbReference>
<comment type="cofactor">
    <cofactor evidence="1">
        <name>Zn(2+)</name>
        <dbReference type="ChEBI" id="CHEBI:29105"/>
    </cofactor>
</comment>